<protein>
    <recommendedName>
        <fullName evidence="2">C-type lectin domain-containing protein</fullName>
    </recommendedName>
</protein>
<accession>A0AA88SR72</accession>
<dbReference type="PANTHER" id="PTHR45784">
    <property type="entry name" value="C-TYPE LECTIN DOMAIN FAMILY 20 MEMBER A-RELATED"/>
    <property type="match status" value="1"/>
</dbReference>
<evidence type="ECO:0000259" key="2">
    <source>
        <dbReference type="PROSITE" id="PS50041"/>
    </source>
</evidence>
<dbReference type="Gene3D" id="3.10.100.10">
    <property type="entry name" value="Mannose-Binding Protein A, subunit A"/>
    <property type="match status" value="2"/>
</dbReference>
<dbReference type="InterPro" id="IPR016187">
    <property type="entry name" value="CTDL_fold"/>
</dbReference>
<dbReference type="SUPFAM" id="SSF56436">
    <property type="entry name" value="C-type lectin-like"/>
    <property type="match status" value="2"/>
</dbReference>
<feature type="domain" description="C-type lectin" evidence="2">
    <location>
        <begin position="126"/>
        <end position="266"/>
    </location>
</feature>
<feature type="domain" description="C-type lectin" evidence="2">
    <location>
        <begin position="29"/>
        <end position="131"/>
    </location>
</feature>
<dbReference type="Pfam" id="PF00059">
    <property type="entry name" value="Lectin_C"/>
    <property type="match status" value="2"/>
</dbReference>
<proteinExistence type="predicted"/>
<dbReference type="EMBL" id="JAUPFM010000008">
    <property type="protein sequence ID" value="KAK2845202.1"/>
    <property type="molecule type" value="Genomic_DNA"/>
</dbReference>
<feature type="chain" id="PRO_5041638992" description="C-type lectin domain-containing protein" evidence="1">
    <location>
        <begin position="21"/>
        <end position="344"/>
    </location>
</feature>
<dbReference type="SMART" id="SM00034">
    <property type="entry name" value="CLECT"/>
    <property type="match status" value="2"/>
</dbReference>
<keyword evidence="4" id="KW-1185">Reference proteome</keyword>
<feature type="signal peptide" evidence="1">
    <location>
        <begin position="1"/>
        <end position="20"/>
    </location>
</feature>
<dbReference type="Proteomes" id="UP001187415">
    <property type="component" value="Unassembled WGS sequence"/>
</dbReference>
<reference evidence="3" key="1">
    <citation type="submission" date="2023-07" db="EMBL/GenBank/DDBJ databases">
        <title>Chromosome-level Genome Assembly of Striped Snakehead (Channa striata).</title>
        <authorList>
            <person name="Liu H."/>
        </authorList>
    </citation>
    <scope>NUCLEOTIDE SEQUENCE</scope>
    <source>
        <strain evidence="3">Gz</strain>
        <tissue evidence="3">Muscle</tissue>
    </source>
</reference>
<evidence type="ECO:0000313" key="4">
    <source>
        <dbReference type="Proteomes" id="UP001187415"/>
    </source>
</evidence>
<sequence length="344" mass="38596">MEGRGLLFLLLSGCVSVCHLQIDGISKRFHAVMQNMTWVDAQSYCRTTYRDLATIQDHAMNVEAQQEAGNGDFWIGLYNISWRWSLGSEDFNNGFTKWAVMEPRPGGCVMVSELGYWSVKNCGSTYSFVCYNAAANSHILVNEMAMSWTDAQTYCRSKYTDLSSIKNEADNTQIAELLQPDPTVAGATTKSQSTSTNPNKGAPAPAAWIGLFRNVWGWSDRSSTPYWQWGNGVPVSNYNCVLMRSSPSSADWFQKPCNEKHTFLCYAAVPPSAWTSVKVRLSVGPADMKDPVLHDSILQQLKLKLQDGGIREEVKLRWTMQPVRKVFHADEEKRRIPATHCDPV</sequence>
<dbReference type="InterPro" id="IPR001304">
    <property type="entry name" value="C-type_lectin-like"/>
</dbReference>
<keyword evidence="1" id="KW-0732">Signal</keyword>
<evidence type="ECO:0000313" key="3">
    <source>
        <dbReference type="EMBL" id="KAK2845202.1"/>
    </source>
</evidence>
<name>A0AA88SR72_CHASR</name>
<dbReference type="PROSITE" id="PS50041">
    <property type="entry name" value="C_TYPE_LECTIN_2"/>
    <property type="match status" value="2"/>
</dbReference>
<gene>
    <name evidence="3" type="ORF">Q5P01_011861</name>
</gene>
<comment type="caution">
    <text evidence="3">The sequence shown here is derived from an EMBL/GenBank/DDBJ whole genome shotgun (WGS) entry which is preliminary data.</text>
</comment>
<organism evidence="3 4">
    <name type="scientific">Channa striata</name>
    <name type="common">Snakehead murrel</name>
    <name type="synonym">Ophicephalus striatus</name>
    <dbReference type="NCBI Taxonomy" id="64152"/>
    <lineage>
        <taxon>Eukaryota</taxon>
        <taxon>Metazoa</taxon>
        <taxon>Chordata</taxon>
        <taxon>Craniata</taxon>
        <taxon>Vertebrata</taxon>
        <taxon>Euteleostomi</taxon>
        <taxon>Actinopterygii</taxon>
        <taxon>Neopterygii</taxon>
        <taxon>Teleostei</taxon>
        <taxon>Neoteleostei</taxon>
        <taxon>Acanthomorphata</taxon>
        <taxon>Anabantaria</taxon>
        <taxon>Anabantiformes</taxon>
        <taxon>Channoidei</taxon>
        <taxon>Channidae</taxon>
        <taxon>Channa</taxon>
    </lineage>
</organism>
<dbReference type="PANTHER" id="PTHR45784:SF3">
    <property type="entry name" value="C-TYPE LECTIN DOMAIN FAMILY 4 MEMBER K-LIKE-RELATED"/>
    <property type="match status" value="1"/>
</dbReference>
<dbReference type="InterPro" id="IPR016186">
    <property type="entry name" value="C-type_lectin-like/link_sf"/>
</dbReference>
<dbReference type="AlphaFoldDB" id="A0AA88SR72"/>
<evidence type="ECO:0000256" key="1">
    <source>
        <dbReference type="SAM" id="SignalP"/>
    </source>
</evidence>